<evidence type="ECO:0000313" key="3">
    <source>
        <dbReference type="Proteomes" id="UP000288805"/>
    </source>
</evidence>
<feature type="transmembrane region" description="Helical" evidence="1">
    <location>
        <begin position="79"/>
        <end position="103"/>
    </location>
</feature>
<reference evidence="2 3" key="1">
    <citation type="journal article" date="2018" name="PLoS Genet.">
        <title>Population sequencing reveals clonal diversity and ancestral inbreeding in the grapevine cultivar Chardonnay.</title>
        <authorList>
            <person name="Roach M.J."/>
            <person name="Johnson D.L."/>
            <person name="Bohlmann J."/>
            <person name="van Vuuren H.J."/>
            <person name="Jones S.J."/>
            <person name="Pretorius I.S."/>
            <person name="Schmidt S.A."/>
            <person name="Borneman A.R."/>
        </authorList>
    </citation>
    <scope>NUCLEOTIDE SEQUENCE [LARGE SCALE GENOMIC DNA]</scope>
    <source>
        <strain evidence="3">cv. Chardonnay</strain>
        <tissue evidence="2">Leaf</tissue>
    </source>
</reference>
<dbReference type="Proteomes" id="UP000288805">
    <property type="component" value="Unassembled WGS sequence"/>
</dbReference>
<comment type="caution">
    <text evidence="2">The sequence shown here is derived from an EMBL/GenBank/DDBJ whole genome shotgun (WGS) entry which is preliminary data.</text>
</comment>
<keyword evidence="1" id="KW-0812">Transmembrane</keyword>
<proteinExistence type="predicted"/>
<accession>A0A438HGK7</accession>
<gene>
    <name evidence="2" type="ORF">CK203_051767</name>
</gene>
<evidence type="ECO:0000256" key="1">
    <source>
        <dbReference type="SAM" id="Phobius"/>
    </source>
</evidence>
<keyword evidence="1" id="KW-0472">Membrane</keyword>
<protein>
    <submittedName>
        <fullName evidence="2">Uncharacterized protein</fullName>
    </submittedName>
</protein>
<keyword evidence="1" id="KW-1133">Transmembrane helix</keyword>
<name>A0A438HGK7_VITVI</name>
<dbReference type="EMBL" id="QGNW01000228">
    <property type="protein sequence ID" value="RVW83489.1"/>
    <property type="molecule type" value="Genomic_DNA"/>
</dbReference>
<evidence type="ECO:0000313" key="2">
    <source>
        <dbReference type="EMBL" id="RVW83489.1"/>
    </source>
</evidence>
<dbReference type="AlphaFoldDB" id="A0A438HGK7"/>
<organism evidence="2 3">
    <name type="scientific">Vitis vinifera</name>
    <name type="common">Grape</name>
    <dbReference type="NCBI Taxonomy" id="29760"/>
    <lineage>
        <taxon>Eukaryota</taxon>
        <taxon>Viridiplantae</taxon>
        <taxon>Streptophyta</taxon>
        <taxon>Embryophyta</taxon>
        <taxon>Tracheophyta</taxon>
        <taxon>Spermatophyta</taxon>
        <taxon>Magnoliopsida</taxon>
        <taxon>eudicotyledons</taxon>
        <taxon>Gunneridae</taxon>
        <taxon>Pentapetalae</taxon>
        <taxon>rosids</taxon>
        <taxon>Vitales</taxon>
        <taxon>Vitaceae</taxon>
        <taxon>Viteae</taxon>
        <taxon>Vitis</taxon>
    </lineage>
</organism>
<sequence>MTTYGVSSPTSIHFTIDERHGTLEAKHIAKALQIPFEPIDPSAFRQWSPLSQRDMVHILSRGTSTDSILLRKKLPPRMLLVNVVLQSFYFGPYHFIMASLVYFEEKVHRKKLQRADIIPLLFLRLHCQILAHMCFPTEPQHECRRLCRKRFTLDKWN</sequence>